<keyword evidence="1" id="KW-0479">Metal-binding</keyword>
<protein>
    <recommendedName>
        <fullName evidence="7">THAP-type domain-containing protein</fullName>
    </recommendedName>
</protein>
<feature type="region of interest" description="Disordered" evidence="6">
    <location>
        <begin position="62"/>
        <end position="100"/>
    </location>
</feature>
<gene>
    <name evidence="8" type="ORF">ALC57_12023</name>
</gene>
<dbReference type="SMART" id="SM00980">
    <property type="entry name" value="THAP"/>
    <property type="match status" value="1"/>
</dbReference>
<evidence type="ECO:0000256" key="5">
    <source>
        <dbReference type="PROSITE-ProRule" id="PRU00309"/>
    </source>
</evidence>
<evidence type="ECO:0000259" key="7">
    <source>
        <dbReference type="PROSITE" id="PS50950"/>
    </source>
</evidence>
<evidence type="ECO:0000313" key="8">
    <source>
        <dbReference type="EMBL" id="KYN15726.1"/>
    </source>
</evidence>
<organism evidence="8 9">
    <name type="scientific">Trachymyrmex cornetzi</name>
    <dbReference type="NCBI Taxonomy" id="471704"/>
    <lineage>
        <taxon>Eukaryota</taxon>
        <taxon>Metazoa</taxon>
        <taxon>Ecdysozoa</taxon>
        <taxon>Arthropoda</taxon>
        <taxon>Hexapoda</taxon>
        <taxon>Insecta</taxon>
        <taxon>Pterygota</taxon>
        <taxon>Neoptera</taxon>
        <taxon>Endopterygota</taxon>
        <taxon>Hymenoptera</taxon>
        <taxon>Apocrita</taxon>
        <taxon>Aculeata</taxon>
        <taxon>Formicoidea</taxon>
        <taxon>Formicidae</taxon>
        <taxon>Myrmicinae</taxon>
        <taxon>Trachymyrmex</taxon>
    </lineage>
</organism>
<dbReference type="Pfam" id="PF05485">
    <property type="entry name" value="THAP"/>
    <property type="match status" value="1"/>
</dbReference>
<evidence type="ECO:0000256" key="4">
    <source>
        <dbReference type="ARBA" id="ARBA00023125"/>
    </source>
</evidence>
<evidence type="ECO:0000256" key="3">
    <source>
        <dbReference type="ARBA" id="ARBA00022833"/>
    </source>
</evidence>
<dbReference type="Proteomes" id="UP000078492">
    <property type="component" value="Unassembled WGS sequence"/>
</dbReference>
<evidence type="ECO:0000313" key="9">
    <source>
        <dbReference type="Proteomes" id="UP000078492"/>
    </source>
</evidence>
<keyword evidence="3" id="KW-0862">Zinc</keyword>
<keyword evidence="4 5" id="KW-0238">DNA-binding</keyword>
<dbReference type="InterPro" id="IPR006612">
    <property type="entry name" value="THAP_Znf"/>
</dbReference>
<dbReference type="PANTHER" id="PTHR46600:SF11">
    <property type="entry name" value="THAP DOMAIN-CONTAINING PROTEIN 10"/>
    <property type="match status" value="1"/>
</dbReference>
<sequence length="113" mass="13416">MPGCCVQNCKNRTEKGFRLFRVPTGDRRKEWLQLIGKEALPERAAVCEVHFDNNQFENNREDGRRLLRPFAKPNLLQKHTTKDKEEDKEENNPRNSKFSSDVEFIESRKFYTI</sequence>
<dbReference type="GO" id="GO:0043565">
    <property type="term" value="F:sequence-specific DNA binding"/>
    <property type="evidence" value="ECO:0007669"/>
    <property type="project" value="InterPro"/>
</dbReference>
<dbReference type="GO" id="GO:0008270">
    <property type="term" value="F:zinc ion binding"/>
    <property type="evidence" value="ECO:0007669"/>
    <property type="project" value="UniProtKB-KW"/>
</dbReference>
<feature type="domain" description="THAP-type" evidence="7">
    <location>
        <begin position="1"/>
        <end position="76"/>
    </location>
</feature>
<evidence type="ECO:0000256" key="1">
    <source>
        <dbReference type="ARBA" id="ARBA00022723"/>
    </source>
</evidence>
<dbReference type="PROSITE" id="PS50950">
    <property type="entry name" value="ZF_THAP"/>
    <property type="match status" value="1"/>
</dbReference>
<dbReference type="AlphaFoldDB" id="A0A151J1F6"/>
<evidence type="ECO:0000256" key="6">
    <source>
        <dbReference type="SAM" id="MobiDB-lite"/>
    </source>
</evidence>
<dbReference type="Gene3D" id="6.20.210.20">
    <property type="entry name" value="THAP domain"/>
    <property type="match status" value="1"/>
</dbReference>
<name>A0A151J1F6_9HYME</name>
<keyword evidence="9" id="KW-1185">Reference proteome</keyword>
<reference evidence="8 9" key="1">
    <citation type="submission" date="2015-09" db="EMBL/GenBank/DDBJ databases">
        <title>Trachymyrmex cornetzi WGS genome.</title>
        <authorList>
            <person name="Nygaard S."/>
            <person name="Hu H."/>
            <person name="Boomsma J."/>
            <person name="Zhang G."/>
        </authorList>
    </citation>
    <scope>NUCLEOTIDE SEQUENCE [LARGE SCALE GENOMIC DNA]</scope>
    <source>
        <strain evidence="8">Tcor2-1</strain>
        <tissue evidence="8">Whole body</tissue>
    </source>
</reference>
<dbReference type="EMBL" id="KQ980514">
    <property type="protein sequence ID" value="KYN15726.1"/>
    <property type="molecule type" value="Genomic_DNA"/>
</dbReference>
<proteinExistence type="predicted"/>
<dbReference type="InterPro" id="IPR026516">
    <property type="entry name" value="THAP1/10"/>
</dbReference>
<dbReference type="SUPFAM" id="SSF57716">
    <property type="entry name" value="Glucocorticoid receptor-like (DNA-binding domain)"/>
    <property type="match status" value="1"/>
</dbReference>
<accession>A0A151J1F6</accession>
<evidence type="ECO:0000256" key="2">
    <source>
        <dbReference type="ARBA" id="ARBA00022771"/>
    </source>
</evidence>
<dbReference type="PANTHER" id="PTHR46600">
    <property type="entry name" value="THAP DOMAIN-CONTAINING"/>
    <property type="match status" value="1"/>
</dbReference>
<keyword evidence="2 5" id="KW-0863">Zinc-finger</keyword>
<dbReference type="InterPro" id="IPR038441">
    <property type="entry name" value="THAP_Znf_sf"/>
</dbReference>